<name>A0A291Q7K0_9ACTN</name>
<organism evidence="1 2">
    <name type="scientific">Streptomyces formicae</name>
    <dbReference type="NCBI Taxonomy" id="1616117"/>
    <lineage>
        <taxon>Bacteria</taxon>
        <taxon>Bacillati</taxon>
        <taxon>Actinomycetota</taxon>
        <taxon>Actinomycetes</taxon>
        <taxon>Kitasatosporales</taxon>
        <taxon>Streptomycetaceae</taxon>
        <taxon>Streptomyces</taxon>
    </lineage>
</organism>
<proteinExistence type="predicted"/>
<keyword evidence="2" id="KW-1185">Reference proteome</keyword>
<dbReference type="KEGG" id="sfk:KY5_2510"/>
<dbReference type="RefSeq" id="WP_098242336.1">
    <property type="nucleotide sequence ID" value="NZ_CP022685.1"/>
</dbReference>
<evidence type="ECO:0000313" key="2">
    <source>
        <dbReference type="Proteomes" id="UP000221011"/>
    </source>
</evidence>
<sequence length="184" mass="20351">MGSPKIDRSLEQVLAHRQLFLRTEHGRRTVVVCLADGSPEGFEIGRVLSGTGPTGWVVRHRLRLPDGTYDVQENEGLSWIGLDQHIADVLQFAAYADVLRRKEVTSGVATTYTARLGPELAAWLADVPAPEGITDLGDGRVRLTESAVAHLRCPSTLYTLVLWVHPTMDTLMIEMDTYDLTREG</sequence>
<dbReference type="AlphaFoldDB" id="A0A291Q7K0"/>
<gene>
    <name evidence="1" type="ORF">KY5_2510</name>
</gene>
<dbReference type="EMBL" id="CP022685">
    <property type="protein sequence ID" value="ATL27528.1"/>
    <property type="molecule type" value="Genomic_DNA"/>
</dbReference>
<evidence type="ECO:0000313" key="1">
    <source>
        <dbReference type="EMBL" id="ATL27528.1"/>
    </source>
</evidence>
<protein>
    <submittedName>
        <fullName evidence="1">Uncharacterized protein</fullName>
    </submittedName>
</protein>
<dbReference type="Proteomes" id="UP000221011">
    <property type="component" value="Chromosome"/>
</dbReference>
<accession>A0A291Q7K0</accession>
<reference evidence="1 2" key="1">
    <citation type="submission" date="2017-08" db="EMBL/GenBank/DDBJ databases">
        <title>Complete Genome Sequence of Streptomyces formicae KY5, the formicamycin producer.</title>
        <authorList>
            <person name="Holmes N.A."/>
            <person name="Devine R."/>
            <person name="Qin Z."/>
            <person name="Seipke R.F."/>
            <person name="Wilkinson B."/>
            <person name="Hutchings M.I."/>
        </authorList>
    </citation>
    <scope>NUCLEOTIDE SEQUENCE [LARGE SCALE GENOMIC DNA]</scope>
    <source>
        <strain evidence="1 2">KY5</strain>
    </source>
</reference>